<evidence type="ECO:0000313" key="4">
    <source>
        <dbReference type="Proteomes" id="UP000176424"/>
    </source>
</evidence>
<dbReference type="Pfam" id="PF00383">
    <property type="entry name" value="dCMP_cyt_deam_1"/>
    <property type="match status" value="1"/>
</dbReference>
<dbReference type="EMBL" id="MEXR01000033">
    <property type="protein sequence ID" value="OGD09351.1"/>
    <property type="molecule type" value="Genomic_DNA"/>
</dbReference>
<dbReference type="InterPro" id="IPR016193">
    <property type="entry name" value="Cytidine_deaminase-like"/>
</dbReference>
<evidence type="ECO:0000256" key="1">
    <source>
        <dbReference type="ARBA" id="ARBA00022801"/>
    </source>
</evidence>
<protein>
    <recommendedName>
        <fullName evidence="2">CMP/dCMP-type deaminase domain-containing protein</fullName>
    </recommendedName>
</protein>
<dbReference type="PROSITE" id="PS51747">
    <property type="entry name" value="CYT_DCMP_DEAMINASES_2"/>
    <property type="match status" value="1"/>
</dbReference>
<reference evidence="3 4" key="1">
    <citation type="journal article" date="2016" name="Nat. Commun.">
        <title>Thousands of microbial genomes shed light on interconnected biogeochemical processes in an aquifer system.</title>
        <authorList>
            <person name="Anantharaman K."/>
            <person name="Brown C.T."/>
            <person name="Hug L.A."/>
            <person name="Sharon I."/>
            <person name="Castelle C.J."/>
            <person name="Probst A.J."/>
            <person name="Thomas B.C."/>
            <person name="Singh A."/>
            <person name="Wilkins M.J."/>
            <person name="Karaoz U."/>
            <person name="Brodie E.L."/>
            <person name="Williams K.H."/>
            <person name="Hubbard S.S."/>
            <person name="Banfield J.F."/>
        </authorList>
    </citation>
    <scope>NUCLEOTIDE SEQUENCE [LARGE SCALE GENOMIC DNA]</scope>
</reference>
<dbReference type="AlphaFoldDB" id="A0A1F4ZSK4"/>
<dbReference type="GO" id="GO:0004132">
    <property type="term" value="F:dCMP deaminase activity"/>
    <property type="evidence" value="ECO:0007669"/>
    <property type="project" value="TreeGrafter"/>
</dbReference>
<accession>A0A1F4ZSK4</accession>
<gene>
    <name evidence="3" type="ORF">A2397_04975</name>
</gene>
<dbReference type="PANTHER" id="PTHR11086">
    <property type="entry name" value="DEOXYCYTIDYLATE DEAMINASE-RELATED"/>
    <property type="match status" value="1"/>
</dbReference>
<evidence type="ECO:0000259" key="2">
    <source>
        <dbReference type="PROSITE" id="PS51747"/>
    </source>
</evidence>
<evidence type="ECO:0000313" key="3">
    <source>
        <dbReference type="EMBL" id="OGD09351.1"/>
    </source>
</evidence>
<dbReference type="PANTHER" id="PTHR11086:SF18">
    <property type="entry name" value="DEOXYCYTIDYLATE DEAMINASE"/>
    <property type="match status" value="1"/>
</dbReference>
<comment type="caution">
    <text evidence="3">The sequence shown here is derived from an EMBL/GenBank/DDBJ whole genome shotgun (WGS) entry which is preliminary data.</text>
</comment>
<proteinExistence type="predicted"/>
<name>A0A1F4ZSK4_9BACT</name>
<feature type="domain" description="CMP/dCMP-type deaminase" evidence="2">
    <location>
        <begin position="2"/>
        <end position="130"/>
    </location>
</feature>
<dbReference type="Gene3D" id="3.40.140.10">
    <property type="entry name" value="Cytidine Deaminase, domain 2"/>
    <property type="match status" value="1"/>
</dbReference>
<keyword evidence="1" id="KW-0378">Hydrolase</keyword>
<dbReference type="SUPFAM" id="SSF53927">
    <property type="entry name" value="Cytidine deaminase-like"/>
    <property type="match status" value="1"/>
</dbReference>
<dbReference type="InterPro" id="IPR002125">
    <property type="entry name" value="CMP_dCMP_dom"/>
</dbReference>
<organism evidence="3 4">
    <name type="scientific">Candidatus Amesbacteria bacterium RIFOXYB1_FULL_44_23</name>
    <dbReference type="NCBI Taxonomy" id="1797263"/>
    <lineage>
        <taxon>Bacteria</taxon>
        <taxon>Candidatus Amesiibacteriota</taxon>
    </lineage>
</organism>
<dbReference type="Proteomes" id="UP000176424">
    <property type="component" value="Unassembled WGS sequence"/>
</dbReference>
<sequence>MQASEYLKLAYQFAAEHSDDPRTQTGAIIVNKDGIIIGRGANRIPPGVQVLDERKSPEQKPNFIGHAERNAVADAARQGHKTEGAILYGFWAACAVCAQAIIEAGIKEVVVHKQIMDKTPPKWQASISIAMLMFAEAGISVVYHDEDKLGVKILFDGQTVEF</sequence>
<dbReference type="GO" id="GO:0005737">
    <property type="term" value="C:cytoplasm"/>
    <property type="evidence" value="ECO:0007669"/>
    <property type="project" value="TreeGrafter"/>
</dbReference>
<dbReference type="InterPro" id="IPR015517">
    <property type="entry name" value="dCMP_deaminase-rel"/>
</dbReference>
<dbReference type="STRING" id="1797263.A2397_04975"/>